<organism evidence="1 2">
    <name type="scientific">Trematosphaeria pertusa</name>
    <dbReference type="NCBI Taxonomy" id="390896"/>
    <lineage>
        <taxon>Eukaryota</taxon>
        <taxon>Fungi</taxon>
        <taxon>Dikarya</taxon>
        <taxon>Ascomycota</taxon>
        <taxon>Pezizomycotina</taxon>
        <taxon>Dothideomycetes</taxon>
        <taxon>Pleosporomycetidae</taxon>
        <taxon>Pleosporales</taxon>
        <taxon>Massarineae</taxon>
        <taxon>Trematosphaeriaceae</taxon>
        <taxon>Trematosphaeria</taxon>
    </lineage>
</organism>
<dbReference type="GeneID" id="54572887"/>
<dbReference type="EMBL" id="ML987206">
    <property type="protein sequence ID" value="KAF2243008.1"/>
    <property type="molecule type" value="Genomic_DNA"/>
</dbReference>
<dbReference type="AlphaFoldDB" id="A0A6A6HZ08"/>
<accession>A0A6A6HZ08</accession>
<dbReference type="RefSeq" id="XP_033678012.1">
    <property type="nucleotide sequence ID" value="XM_033819557.1"/>
</dbReference>
<protein>
    <submittedName>
        <fullName evidence="1">Uncharacterized protein</fullName>
    </submittedName>
</protein>
<name>A0A6A6HZ08_9PLEO</name>
<sequence>MSLGRESESEDELCATWVAFSQNERRDWNCMRICPCPRELCCRVRRSESGPSSDLESVWSRGGLNWNEIQFVDRDRGTAALEVDECGYVRSLS</sequence>
<dbReference type="Proteomes" id="UP000800094">
    <property type="component" value="Unassembled WGS sequence"/>
</dbReference>
<keyword evidence="2" id="KW-1185">Reference proteome</keyword>
<reference evidence="1" key="1">
    <citation type="journal article" date="2020" name="Stud. Mycol.">
        <title>101 Dothideomycetes genomes: a test case for predicting lifestyles and emergence of pathogens.</title>
        <authorList>
            <person name="Haridas S."/>
            <person name="Albert R."/>
            <person name="Binder M."/>
            <person name="Bloem J."/>
            <person name="Labutti K."/>
            <person name="Salamov A."/>
            <person name="Andreopoulos B."/>
            <person name="Baker S."/>
            <person name="Barry K."/>
            <person name="Bills G."/>
            <person name="Bluhm B."/>
            <person name="Cannon C."/>
            <person name="Castanera R."/>
            <person name="Culley D."/>
            <person name="Daum C."/>
            <person name="Ezra D."/>
            <person name="Gonzalez J."/>
            <person name="Henrissat B."/>
            <person name="Kuo A."/>
            <person name="Liang C."/>
            <person name="Lipzen A."/>
            <person name="Lutzoni F."/>
            <person name="Magnuson J."/>
            <person name="Mondo S."/>
            <person name="Nolan M."/>
            <person name="Ohm R."/>
            <person name="Pangilinan J."/>
            <person name="Park H.-J."/>
            <person name="Ramirez L."/>
            <person name="Alfaro M."/>
            <person name="Sun H."/>
            <person name="Tritt A."/>
            <person name="Yoshinaga Y."/>
            <person name="Zwiers L.-H."/>
            <person name="Turgeon B."/>
            <person name="Goodwin S."/>
            <person name="Spatafora J."/>
            <person name="Crous P."/>
            <person name="Grigoriev I."/>
        </authorList>
    </citation>
    <scope>NUCLEOTIDE SEQUENCE</scope>
    <source>
        <strain evidence="1">CBS 122368</strain>
    </source>
</reference>
<dbReference type="OrthoDB" id="424753at2759"/>
<evidence type="ECO:0000313" key="1">
    <source>
        <dbReference type="EMBL" id="KAF2243008.1"/>
    </source>
</evidence>
<evidence type="ECO:0000313" key="2">
    <source>
        <dbReference type="Proteomes" id="UP000800094"/>
    </source>
</evidence>
<gene>
    <name evidence="1" type="ORF">BU26DRAFT_124310</name>
</gene>
<proteinExistence type="predicted"/>